<evidence type="ECO:0000256" key="1">
    <source>
        <dbReference type="SAM" id="Phobius"/>
    </source>
</evidence>
<sequence>MTFDALMLLLAAGGGFLGAAIGGLNAFIFTGLAVLLGNAILMAGGSAGFLNTVAFGPFLGPHVAFVGGVAAVAYAGRKAARVAERAADLAVAPAAVAAMSGAGTADLDRPRDVSVVDLENAGPAPDDAPIVGGKDIGVPLISLEQWDVLLVGVVAGMLGYCVNQVVAAIGWFGTHTDTIAFTVIVMAIATRLLFGRTGLFPKSGSRPDGASGWGRFAPYDEARWIKYHERFVPATMLGAFVGLFAAGITVLLSTAYPDLGATAKTFAFGLSALSLIFLGLGVSFPVTHHITLPAGVAAAAFLPIVHGNHTAAILIGVLGGILGAWLGELFARLWYNQGDTHIDPPAAAIWPATTIILVAAALFS</sequence>
<keyword evidence="1" id="KW-0812">Transmembrane</keyword>
<dbReference type="InterPro" id="IPR058279">
    <property type="entry name" value="DUF7973"/>
</dbReference>
<feature type="transmembrane region" description="Helical" evidence="1">
    <location>
        <begin position="55"/>
        <end position="75"/>
    </location>
</feature>
<evidence type="ECO:0000259" key="2">
    <source>
        <dbReference type="Pfam" id="PF25928"/>
    </source>
</evidence>
<organism evidence="3 4">
    <name type="scientific">Branchiibius cervicis</name>
    <dbReference type="NCBI Taxonomy" id="908252"/>
    <lineage>
        <taxon>Bacteria</taxon>
        <taxon>Bacillati</taxon>
        <taxon>Actinomycetota</taxon>
        <taxon>Actinomycetes</taxon>
        <taxon>Micrococcales</taxon>
        <taxon>Dermacoccaceae</taxon>
        <taxon>Branchiibius</taxon>
    </lineage>
</organism>
<feature type="transmembrane region" description="Helical" evidence="1">
    <location>
        <begin position="265"/>
        <end position="284"/>
    </location>
</feature>
<dbReference type="RefSeq" id="WP_377822297.1">
    <property type="nucleotide sequence ID" value="NZ_JBHSWJ010000002.1"/>
</dbReference>
<feature type="domain" description="DUF7973" evidence="2">
    <location>
        <begin position="5"/>
        <end position="79"/>
    </location>
</feature>
<protein>
    <recommendedName>
        <fullName evidence="2">DUF7973 domain-containing protein</fullName>
    </recommendedName>
</protein>
<proteinExistence type="predicted"/>
<feature type="domain" description="DUF7973" evidence="2">
    <location>
        <begin position="133"/>
        <end position="195"/>
    </location>
</feature>
<gene>
    <name evidence="3" type="ORF">ACFQBT_09720</name>
</gene>
<evidence type="ECO:0000313" key="4">
    <source>
        <dbReference type="Proteomes" id="UP001596356"/>
    </source>
</evidence>
<accession>A0ABW2ASS6</accession>
<dbReference type="Pfam" id="PF25928">
    <property type="entry name" value="DUF7973"/>
    <property type="match status" value="3"/>
</dbReference>
<dbReference type="EMBL" id="JBHSWJ010000002">
    <property type="protein sequence ID" value="MFC6714072.1"/>
    <property type="molecule type" value="Genomic_DNA"/>
</dbReference>
<dbReference type="Proteomes" id="UP001596356">
    <property type="component" value="Unassembled WGS sequence"/>
</dbReference>
<name>A0ABW2ASS6_9MICO</name>
<feature type="transmembrane region" description="Helical" evidence="1">
    <location>
        <begin position="7"/>
        <end position="35"/>
    </location>
</feature>
<feature type="transmembrane region" description="Helical" evidence="1">
    <location>
        <begin position="346"/>
        <end position="363"/>
    </location>
</feature>
<keyword evidence="1" id="KW-1133">Transmembrane helix</keyword>
<keyword evidence="4" id="KW-1185">Reference proteome</keyword>
<feature type="transmembrane region" description="Helical" evidence="1">
    <location>
        <begin position="231"/>
        <end position="253"/>
    </location>
</feature>
<feature type="domain" description="DUF7973" evidence="2">
    <location>
        <begin position="223"/>
        <end position="360"/>
    </location>
</feature>
<feature type="transmembrane region" description="Helical" evidence="1">
    <location>
        <begin position="296"/>
        <end position="326"/>
    </location>
</feature>
<evidence type="ECO:0000313" key="3">
    <source>
        <dbReference type="EMBL" id="MFC6714072.1"/>
    </source>
</evidence>
<reference evidence="4" key="1">
    <citation type="journal article" date="2019" name="Int. J. Syst. Evol. Microbiol.">
        <title>The Global Catalogue of Microorganisms (GCM) 10K type strain sequencing project: providing services to taxonomists for standard genome sequencing and annotation.</title>
        <authorList>
            <consortium name="The Broad Institute Genomics Platform"/>
            <consortium name="The Broad Institute Genome Sequencing Center for Infectious Disease"/>
            <person name="Wu L."/>
            <person name="Ma J."/>
        </authorList>
    </citation>
    <scope>NUCLEOTIDE SEQUENCE [LARGE SCALE GENOMIC DNA]</scope>
    <source>
        <strain evidence="4">NBRC 106593</strain>
    </source>
</reference>
<keyword evidence="1" id="KW-0472">Membrane</keyword>
<feature type="transmembrane region" description="Helical" evidence="1">
    <location>
        <begin position="178"/>
        <end position="194"/>
    </location>
</feature>
<feature type="transmembrane region" description="Helical" evidence="1">
    <location>
        <begin position="148"/>
        <end position="172"/>
    </location>
</feature>
<comment type="caution">
    <text evidence="3">The sequence shown here is derived from an EMBL/GenBank/DDBJ whole genome shotgun (WGS) entry which is preliminary data.</text>
</comment>